<sequence>YLVEIAHEAVIKPSLLATPTSALLPTPEPMPLMNLPLNTDVDERELSLSSADVDLRALSVLSEFDRLKKELIDKIMNNLSTIDSSKQAVMAELLVKLVNTDNGELAKTLSVDAIKSLLISLDEKKTEPVGQDKSFDEDRMNDEDERLDLHIDDLGDKMANEMSPVYAESKQLIQSLSPVQTTNISTTMPNGVANTSQTTPSVAKVTRVDPRLAARNSQQSSSPPPPPQTLPPTSSQPQLQLQTQPQQQAPLSVPVPSQENKIDLLSRPIKDQSLLSSLPDIQLPKDLKNTLLTLNQSNFDSSSGQSAKLTFEDYKRKLQKPISTSGSSFSNSINSSSSSISYMPKSPVEVKQETVEPKSLLPNIPSYTVNLQAPQSLHELLRNFQS</sequence>
<gene>
    <name evidence="2" type="ORF">BpHYR1_030433</name>
</gene>
<dbReference type="AlphaFoldDB" id="A0A3M7R621"/>
<reference evidence="2 3" key="1">
    <citation type="journal article" date="2018" name="Sci. Rep.">
        <title>Genomic signatures of local adaptation to the degree of environmental predictability in rotifers.</title>
        <authorList>
            <person name="Franch-Gras L."/>
            <person name="Hahn C."/>
            <person name="Garcia-Roger E.M."/>
            <person name="Carmona M.J."/>
            <person name="Serra M."/>
            <person name="Gomez A."/>
        </authorList>
    </citation>
    <scope>NUCLEOTIDE SEQUENCE [LARGE SCALE GENOMIC DNA]</scope>
    <source>
        <strain evidence="2">HYR1</strain>
    </source>
</reference>
<feature type="non-terminal residue" evidence="2">
    <location>
        <position position="1"/>
    </location>
</feature>
<feature type="compositionally biased region" description="Low complexity" evidence="1">
    <location>
        <begin position="231"/>
        <end position="252"/>
    </location>
</feature>
<keyword evidence="3" id="KW-1185">Reference proteome</keyword>
<organism evidence="2 3">
    <name type="scientific">Brachionus plicatilis</name>
    <name type="common">Marine rotifer</name>
    <name type="synonym">Brachionus muelleri</name>
    <dbReference type="NCBI Taxonomy" id="10195"/>
    <lineage>
        <taxon>Eukaryota</taxon>
        <taxon>Metazoa</taxon>
        <taxon>Spiralia</taxon>
        <taxon>Gnathifera</taxon>
        <taxon>Rotifera</taxon>
        <taxon>Eurotatoria</taxon>
        <taxon>Monogononta</taxon>
        <taxon>Pseudotrocha</taxon>
        <taxon>Ploima</taxon>
        <taxon>Brachionidae</taxon>
        <taxon>Brachionus</taxon>
    </lineage>
</organism>
<feature type="compositionally biased region" description="Polar residues" evidence="1">
    <location>
        <begin position="183"/>
        <end position="201"/>
    </location>
</feature>
<evidence type="ECO:0000313" key="3">
    <source>
        <dbReference type="Proteomes" id="UP000276133"/>
    </source>
</evidence>
<dbReference type="EMBL" id="REGN01004125">
    <property type="protein sequence ID" value="RNA18996.1"/>
    <property type="molecule type" value="Genomic_DNA"/>
</dbReference>
<feature type="region of interest" description="Disordered" evidence="1">
    <location>
        <begin position="183"/>
        <end position="256"/>
    </location>
</feature>
<feature type="compositionally biased region" description="Low complexity" evidence="1">
    <location>
        <begin position="322"/>
        <end position="340"/>
    </location>
</feature>
<proteinExistence type="predicted"/>
<protein>
    <submittedName>
        <fullName evidence="2">Uncharacterized protein</fullName>
    </submittedName>
</protein>
<evidence type="ECO:0000313" key="2">
    <source>
        <dbReference type="EMBL" id="RNA18996.1"/>
    </source>
</evidence>
<evidence type="ECO:0000256" key="1">
    <source>
        <dbReference type="SAM" id="MobiDB-lite"/>
    </source>
</evidence>
<name>A0A3M7R621_BRAPC</name>
<feature type="region of interest" description="Disordered" evidence="1">
    <location>
        <begin position="321"/>
        <end position="340"/>
    </location>
</feature>
<comment type="caution">
    <text evidence="2">The sequence shown here is derived from an EMBL/GenBank/DDBJ whole genome shotgun (WGS) entry which is preliminary data.</text>
</comment>
<accession>A0A3M7R621</accession>
<dbReference type="Proteomes" id="UP000276133">
    <property type="component" value="Unassembled WGS sequence"/>
</dbReference>